<sequence length="78" mass="9055">MKRVHHGMNRADFDHIWIELVGEILHARRTGEVVYRHSLLDYSVRVNGRRKDTTRRLTAAGMALERLLNTPAANDDNF</sequence>
<accession>A0A844BFX3</accession>
<proteinExistence type="predicted"/>
<organism evidence="1 2">
    <name type="scientific">Caenimonas koreensis DSM 17982</name>
    <dbReference type="NCBI Taxonomy" id="1121255"/>
    <lineage>
        <taxon>Bacteria</taxon>
        <taxon>Pseudomonadati</taxon>
        <taxon>Pseudomonadota</taxon>
        <taxon>Betaproteobacteria</taxon>
        <taxon>Burkholderiales</taxon>
        <taxon>Comamonadaceae</taxon>
        <taxon>Caenimonas</taxon>
    </lineage>
</organism>
<protein>
    <submittedName>
        <fullName evidence="1">Uncharacterized protein</fullName>
    </submittedName>
</protein>
<name>A0A844BFX3_9BURK</name>
<reference evidence="1 2" key="1">
    <citation type="submission" date="2019-11" db="EMBL/GenBank/DDBJ databases">
        <title>Caenimonas koreensis gen. nov., sp. nov., isolated from activated sludge.</title>
        <authorList>
            <person name="Seung H.R."/>
        </authorList>
    </citation>
    <scope>NUCLEOTIDE SEQUENCE [LARGE SCALE GENOMIC DNA]</scope>
    <source>
        <strain evidence="1 2">EMB320</strain>
    </source>
</reference>
<dbReference type="RefSeq" id="WP_153586669.1">
    <property type="nucleotide sequence ID" value="NZ_WJBU01000023.1"/>
</dbReference>
<evidence type="ECO:0000313" key="2">
    <source>
        <dbReference type="Proteomes" id="UP000487350"/>
    </source>
</evidence>
<keyword evidence="2" id="KW-1185">Reference proteome</keyword>
<comment type="caution">
    <text evidence="1">The sequence shown here is derived from an EMBL/GenBank/DDBJ whole genome shotgun (WGS) entry which is preliminary data.</text>
</comment>
<dbReference type="EMBL" id="WJBU01000023">
    <property type="protein sequence ID" value="MRD49361.1"/>
    <property type="molecule type" value="Genomic_DNA"/>
</dbReference>
<dbReference type="AlphaFoldDB" id="A0A844BFX3"/>
<dbReference type="Proteomes" id="UP000487350">
    <property type="component" value="Unassembled WGS sequence"/>
</dbReference>
<gene>
    <name evidence="1" type="ORF">GHT07_18960</name>
</gene>
<evidence type="ECO:0000313" key="1">
    <source>
        <dbReference type="EMBL" id="MRD49361.1"/>
    </source>
</evidence>